<keyword evidence="4" id="KW-0233">DNA recombination</keyword>
<dbReference type="Pfam" id="PF00589">
    <property type="entry name" value="Phage_integrase"/>
    <property type="match status" value="1"/>
</dbReference>
<evidence type="ECO:0000256" key="5">
    <source>
        <dbReference type="PROSITE-ProRule" id="PRU01248"/>
    </source>
</evidence>
<evidence type="ECO:0000313" key="9">
    <source>
        <dbReference type="Proteomes" id="UP000242515"/>
    </source>
</evidence>
<dbReference type="OrthoDB" id="9795573at2"/>
<dbReference type="STRING" id="988801.SAMN05216522_11383"/>
<evidence type="ECO:0000256" key="3">
    <source>
        <dbReference type="ARBA" id="ARBA00023125"/>
    </source>
</evidence>
<dbReference type="Pfam" id="PF22022">
    <property type="entry name" value="Phage_int_M"/>
    <property type="match status" value="1"/>
</dbReference>
<dbReference type="InterPro" id="IPR025166">
    <property type="entry name" value="Integrase_DNA_bind_dom"/>
</dbReference>
<dbReference type="GO" id="GO:0003677">
    <property type="term" value="F:DNA binding"/>
    <property type="evidence" value="ECO:0007669"/>
    <property type="project" value="UniProtKB-UniRule"/>
</dbReference>
<evidence type="ECO:0000259" key="6">
    <source>
        <dbReference type="PROSITE" id="PS51898"/>
    </source>
</evidence>
<dbReference type="GO" id="GO:0006310">
    <property type="term" value="P:DNA recombination"/>
    <property type="evidence" value="ECO:0007669"/>
    <property type="project" value="UniProtKB-KW"/>
</dbReference>
<dbReference type="InterPro" id="IPR013762">
    <property type="entry name" value="Integrase-like_cat_sf"/>
</dbReference>
<evidence type="ECO:0000256" key="1">
    <source>
        <dbReference type="ARBA" id="ARBA00008857"/>
    </source>
</evidence>
<dbReference type="Gene3D" id="1.10.150.130">
    <property type="match status" value="1"/>
</dbReference>
<feature type="domain" description="Tyr recombinase" evidence="6">
    <location>
        <begin position="210"/>
        <end position="387"/>
    </location>
</feature>
<dbReference type="InterPro" id="IPR002104">
    <property type="entry name" value="Integrase_catalytic"/>
</dbReference>
<reference evidence="9" key="1">
    <citation type="submission" date="2016-10" db="EMBL/GenBank/DDBJ databases">
        <authorList>
            <person name="Varghese N."/>
            <person name="Submissions S."/>
        </authorList>
    </citation>
    <scope>NUCLEOTIDE SEQUENCE [LARGE SCALE GENOMIC DNA]</scope>
    <source>
        <strain evidence="9">8N4</strain>
    </source>
</reference>
<keyword evidence="9" id="KW-1185">Reference proteome</keyword>
<dbReference type="InterPro" id="IPR053876">
    <property type="entry name" value="Phage_int_M"/>
</dbReference>
<dbReference type="Gene3D" id="3.30.160.390">
    <property type="entry name" value="Integrase, DNA-binding domain"/>
    <property type="match status" value="1"/>
</dbReference>
<sequence>MPRKTVPLTATQVKNAKTTDKELSLLDGGGLVLLVKPSGVKTWQLRYYRPANNKRTTMTIGNYPSFSLLDARAARDEARAMLDKGIDPQAYRTQQEEAEKLRTGNTFKNVAADWYELKKSQNLAPNTIKDIWRSLEKYIFPDIGDRPVTELTARIFVNVLEPIRARGNLETLKRVLQRVNEVMDYAANSGLIEVNTAANVRKAFPVPTKKPMPAITPDRLPELMRALSIASIERQTRLLIEWQLITVTRPAEASSARWDEIDLVDQTWTIPAGRMKMRRDHIIPLPPQAVAILEEMKPISKHRDYIFPSMKDPKLPMNSQTANAAIKRMGFRGVLVAHGFRAIFSTAANSAGFDSDVIEAALSHTDKNEVRRAYNRSNYLERRKVLMCWWADTLEAAATGSTLANGVIGIRSKLAG</sequence>
<evidence type="ECO:0000259" key="7">
    <source>
        <dbReference type="PROSITE" id="PS51900"/>
    </source>
</evidence>
<name>A0A1H9M4A2_9GAMM</name>
<dbReference type="Proteomes" id="UP000242515">
    <property type="component" value="Unassembled WGS sequence"/>
</dbReference>
<gene>
    <name evidence="8" type="ORF">SAMN05216522_11383</name>
</gene>
<feature type="domain" description="Core-binding (CB)" evidence="7">
    <location>
        <begin position="105"/>
        <end position="187"/>
    </location>
</feature>
<evidence type="ECO:0000256" key="2">
    <source>
        <dbReference type="ARBA" id="ARBA00022908"/>
    </source>
</evidence>
<dbReference type="PANTHER" id="PTHR30629:SF6">
    <property type="entry name" value="PROPHAGE INTEGRASE INTA-RELATED"/>
    <property type="match status" value="1"/>
</dbReference>
<dbReference type="Gene3D" id="1.10.443.10">
    <property type="entry name" value="Intergrase catalytic core"/>
    <property type="match status" value="1"/>
</dbReference>
<proteinExistence type="inferred from homology"/>
<dbReference type="PANTHER" id="PTHR30629">
    <property type="entry name" value="PROPHAGE INTEGRASE"/>
    <property type="match status" value="1"/>
</dbReference>
<dbReference type="PROSITE" id="PS51900">
    <property type="entry name" value="CB"/>
    <property type="match status" value="1"/>
</dbReference>
<dbReference type="GO" id="GO:0015074">
    <property type="term" value="P:DNA integration"/>
    <property type="evidence" value="ECO:0007669"/>
    <property type="project" value="UniProtKB-KW"/>
</dbReference>
<dbReference type="SUPFAM" id="SSF56349">
    <property type="entry name" value="DNA breaking-rejoining enzymes"/>
    <property type="match status" value="1"/>
</dbReference>
<dbReference type="InterPro" id="IPR038488">
    <property type="entry name" value="Integrase_DNA-bd_sf"/>
</dbReference>
<protein>
    <submittedName>
        <fullName evidence="8">Integrase</fullName>
    </submittedName>
</protein>
<dbReference type="PROSITE" id="PS51898">
    <property type="entry name" value="TYR_RECOMBINASE"/>
    <property type="match status" value="1"/>
</dbReference>
<dbReference type="CDD" id="cd00801">
    <property type="entry name" value="INT_P4_C"/>
    <property type="match status" value="1"/>
</dbReference>
<dbReference type="InterPro" id="IPR050808">
    <property type="entry name" value="Phage_Integrase"/>
</dbReference>
<keyword evidence="2" id="KW-0229">DNA integration</keyword>
<evidence type="ECO:0000256" key="4">
    <source>
        <dbReference type="ARBA" id="ARBA00023172"/>
    </source>
</evidence>
<accession>A0A1H9M4A2</accession>
<dbReference type="InterPro" id="IPR010998">
    <property type="entry name" value="Integrase_recombinase_N"/>
</dbReference>
<dbReference type="Pfam" id="PF13356">
    <property type="entry name" value="Arm-DNA-bind_3"/>
    <property type="match status" value="1"/>
</dbReference>
<keyword evidence="3 5" id="KW-0238">DNA-binding</keyword>
<dbReference type="RefSeq" id="WP_092677925.1">
    <property type="nucleotide sequence ID" value="NZ_FOGC01000013.1"/>
</dbReference>
<dbReference type="InterPro" id="IPR044068">
    <property type="entry name" value="CB"/>
</dbReference>
<evidence type="ECO:0000313" key="8">
    <source>
        <dbReference type="EMBL" id="SER18504.1"/>
    </source>
</evidence>
<dbReference type="EMBL" id="FOGC01000013">
    <property type="protein sequence ID" value="SER18504.1"/>
    <property type="molecule type" value="Genomic_DNA"/>
</dbReference>
<dbReference type="NCBIfam" id="NF007246">
    <property type="entry name" value="PRK09692.1"/>
    <property type="match status" value="1"/>
</dbReference>
<comment type="similarity">
    <text evidence="1">Belongs to the 'phage' integrase family.</text>
</comment>
<organism evidence="8 9">
    <name type="scientific">Rosenbergiella nectarea</name>
    <dbReference type="NCBI Taxonomy" id="988801"/>
    <lineage>
        <taxon>Bacteria</taxon>
        <taxon>Pseudomonadati</taxon>
        <taxon>Pseudomonadota</taxon>
        <taxon>Gammaproteobacteria</taxon>
        <taxon>Enterobacterales</taxon>
        <taxon>Erwiniaceae</taxon>
        <taxon>Rosenbergiella</taxon>
    </lineage>
</organism>
<dbReference type="AlphaFoldDB" id="A0A1H9M4A2"/>
<dbReference type="InterPro" id="IPR011010">
    <property type="entry name" value="DNA_brk_join_enz"/>
</dbReference>